<evidence type="ECO:0000256" key="6">
    <source>
        <dbReference type="ARBA" id="ARBA00023125"/>
    </source>
</evidence>
<sequence>MPSRLNKFLSGGIYTGEVTEIHGMPGSGKTQFCFSLISNLILDTKNTALYLDANNSFVAKRIEEILIKKSEAGQDVTDKLHNVKVKIMYDIYDLFDCLDILKDELYKQEKTFFRYLKLLVIDAVTPLLAPCFDGKYLDGLGLMNNLSQHLHALCSEHKISILVCNNTVKRKNLSIQPALGLNWKYVPSISFCIERLNGTSVHKIKVAKSCRCNLFEEVTFSISKSGITD</sequence>
<proteinExistence type="inferred from homology"/>
<keyword evidence="7" id="KW-0233">DNA recombination</keyword>
<dbReference type="CDD" id="cd19489">
    <property type="entry name" value="Rad51D"/>
    <property type="match status" value="1"/>
</dbReference>
<keyword evidence="5" id="KW-0067">ATP-binding</keyword>
<dbReference type="GO" id="GO:0005657">
    <property type="term" value="C:replication fork"/>
    <property type="evidence" value="ECO:0007669"/>
    <property type="project" value="TreeGrafter"/>
</dbReference>
<evidence type="ECO:0000256" key="3">
    <source>
        <dbReference type="ARBA" id="ARBA00022741"/>
    </source>
</evidence>
<accession>A0AAV1ZYS2</accession>
<dbReference type="InterPro" id="IPR027417">
    <property type="entry name" value="P-loop_NTPase"/>
</dbReference>
<evidence type="ECO:0000256" key="5">
    <source>
        <dbReference type="ARBA" id="ARBA00022840"/>
    </source>
</evidence>
<keyword evidence="9" id="KW-0539">Nucleus</keyword>
<evidence type="ECO:0000259" key="10">
    <source>
        <dbReference type="PROSITE" id="PS50162"/>
    </source>
</evidence>
<dbReference type="InterPro" id="IPR020588">
    <property type="entry name" value="RecA_ATP-bd"/>
</dbReference>
<dbReference type="Proteomes" id="UP001497382">
    <property type="component" value="Unassembled WGS sequence"/>
</dbReference>
<dbReference type="PANTHER" id="PTHR46457">
    <property type="entry name" value="DNA REPAIR PROTEIN RAD51 HOMOLOG 4"/>
    <property type="match status" value="1"/>
</dbReference>
<organism evidence="11 12">
    <name type="scientific">Larinioides sclopetarius</name>
    <dbReference type="NCBI Taxonomy" id="280406"/>
    <lineage>
        <taxon>Eukaryota</taxon>
        <taxon>Metazoa</taxon>
        <taxon>Ecdysozoa</taxon>
        <taxon>Arthropoda</taxon>
        <taxon>Chelicerata</taxon>
        <taxon>Arachnida</taxon>
        <taxon>Araneae</taxon>
        <taxon>Araneomorphae</taxon>
        <taxon>Entelegynae</taxon>
        <taxon>Araneoidea</taxon>
        <taxon>Araneidae</taxon>
        <taxon>Larinioides</taxon>
    </lineage>
</organism>
<dbReference type="PANTHER" id="PTHR46457:SF1">
    <property type="entry name" value="DNA REPAIR PROTEIN RAD51 HOMOLOG 4"/>
    <property type="match status" value="1"/>
</dbReference>
<evidence type="ECO:0000256" key="4">
    <source>
        <dbReference type="ARBA" id="ARBA00022763"/>
    </source>
</evidence>
<dbReference type="GO" id="GO:0042148">
    <property type="term" value="P:DNA strand invasion"/>
    <property type="evidence" value="ECO:0007669"/>
    <property type="project" value="TreeGrafter"/>
</dbReference>
<evidence type="ECO:0000256" key="2">
    <source>
        <dbReference type="ARBA" id="ARBA00007095"/>
    </source>
</evidence>
<dbReference type="InterPro" id="IPR051988">
    <property type="entry name" value="HRR_RAD51_Paralog"/>
</dbReference>
<dbReference type="GO" id="GO:0005524">
    <property type="term" value="F:ATP binding"/>
    <property type="evidence" value="ECO:0007669"/>
    <property type="project" value="UniProtKB-KW"/>
</dbReference>
<dbReference type="AlphaFoldDB" id="A0AAV1ZYS2"/>
<dbReference type="Gene3D" id="3.40.50.300">
    <property type="entry name" value="P-loop containing nucleotide triphosphate hydrolases"/>
    <property type="match status" value="1"/>
</dbReference>
<keyword evidence="3" id="KW-0547">Nucleotide-binding</keyword>
<feature type="domain" description="RecA family profile 1" evidence="10">
    <location>
        <begin position="1"/>
        <end position="168"/>
    </location>
</feature>
<dbReference type="InterPro" id="IPR047323">
    <property type="entry name" value="Rad51D_C"/>
</dbReference>
<name>A0AAV1ZYS2_9ARAC</name>
<dbReference type="GO" id="GO:0000723">
    <property type="term" value="P:telomere maintenance"/>
    <property type="evidence" value="ECO:0007669"/>
    <property type="project" value="TreeGrafter"/>
</dbReference>
<dbReference type="GO" id="GO:0033063">
    <property type="term" value="C:Rad51B-Rad51C-Rad51D-XRCC2 complex"/>
    <property type="evidence" value="ECO:0007669"/>
    <property type="project" value="TreeGrafter"/>
</dbReference>
<keyword evidence="6" id="KW-0238">DNA-binding</keyword>
<dbReference type="GO" id="GO:0003697">
    <property type="term" value="F:single-stranded DNA binding"/>
    <property type="evidence" value="ECO:0007669"/>
    <property type="project" value="TreeGrafter"/>
</dbReference>
<comment type="similarity">
    <text evidence="2">Belongs to the RecA family. RAD51 subfamily.</text>
</comment>
<reference evidence="11 12" key="1">
    <citation type="submission" date="2024-04" db="EMBL/GenBank/DDBJ databases">
        <authorList>
            <person name="Rising A."/>
            <person name="Reimegard J."/>
            <person name="Sonavane S."/>
            <person name="Akerstrom W."/>
            <person name="Nylinder S."/>
            <person name="Hedman E."/>
            <person name="Kallberg Y."/>
        </authorList>
    </citation>
    <scope>NUCLEOTIDE SEQUENCE [LARGE SCALE GENOMIC DNA]</scope>
</reference>
<evidence type="ECO:0000256" key="8">
    <source>
        <dbReference type="ARBA" id="ARBA00023204"/>
    </source>
</evidence>
<dbReference type="GO" id="GO:0007131">
    <property type="term" value="P:reciprocal meiotic recombination"/>
    <property type="evidence" value="ECO:0007669"/>
    <property type="project" value="TreeGrafter"/>
</dbReference>
<evidence type="ECO:0000256" key="9">
    <source>
        <dbReference type="ARBA" id="ARBA00023242"/>
    </source>
</evidence>
<protein>
    <recommendedName>
        <fullName evidence="10">RecA family profile 1 domain-containing protein</fullName>
    </recommendedName>
</protein>
<keyword evidence="8" id="KW-0234">DNA repair</keyword>
<comment type="subcellular location">
    <subcellularLocation>
        <location evidence="1">Nucleus</location>
    </subcellularLocation>
</comment>
<dbReference type="GO" id="GO:0000724">
    <property type="term" value="P:double-strand break repair via homologous recombination"/>
    <property type="evidence" value="ECO:0007669"/>
    <property type="project" value="TreeGrafter"/>
</dbReference>
<dbReference type="InterPro" id="IPR013632">
    <property type="entry name" value="Rad51_C"/>
</dbReference>
<dbReference type="Pfam" id="PF08423">
    <property type="entry name" value="Rad51"/>
    <property type="match status" value="1"/>
</dbReference>
<dbReference type="EMBL" id="CAXIEN010000098">
    <property type="protein sequence ID" value="CAL1276984.1"/>
    <property type="molecule type" value="Genomic_DNA"/>
</dbReference>
<evidence type="ECO:0000313" key="12">
    <source>
        <dbReference type="Proteomes" id="UP001497382"/>
    </source>
</evidence>
<dbReference type="SUPFAM" id="SSF52540">
    <property type="entry name" value="P-loop containing nucleoside triphosphate hydrolases"/>
    <property type="match status" value="1"/>
</dbReference>
<dbReference type="PROSITE" id="PS50162">
    <property type="entry name" value="RECA_2"/>
    <property type="match status" value="1"/>
</dbReference>
<evidence type="ECO:0000313" key="11">
    <source>
        <dbReference type="EMBL" id="CAL1276984.1"/>
    </source>
</evidence>
<dbReference type="GO" id="GO:0000400">
    <property type="term" value="F:four-way junction DNA binding"/>
    <property type="evidence" value="ECO:0007669"/>
    <property type="project" value="TreeGrafter"/>
</dbReference>
<gene>
    <name evidence="11" type="ORF">LARSCL_LOCUS8945</name>
</gene>
<evidence type="ECO:0000256" key="1">
    <source>
        <dbReference type="ARBA" id="ARBA00004123"/>
    </source>
</evidence>
<dbReference type="GO" id="GO:0140664">
    <property type="term" value="F:ATP-dependent DNA damage sensor activity"/>
    <property type="evidence" value="ECO:0007669"/>
    <property type="project" value="InterPro"/>
</dbReference>
<keyword evidence="4" id="KW-0227">DNA damage</keyword>
<dbReference type="GO" id="GO:0005815">
    <property type="term" value="C:microtubule organizing center"/>
    <property type="evidence" value="ECO:0007669"/>
    <property type="project" value="TreeGrafter"/>
</dbReference>
<keyword evidence="12" id="KW-1185">Reference proteome</keyword>
<comment type="caution">
    <text evidence="11">The sequence shown here is derived from an EMBL/GenBank/DDBJ whole genome shotgun (WGS) entry which is preliminary data.</text>
</comment>
<evidence type="ECO:0000256" key="7">
    <source>
        <dbReference type="ARBA" id="ARBA00023172"/>
    </source>
</evidence>